<name>Q7MR75_WOLSU</name>
<dbReference type="STRING" id="273121.WS1608"/>
<dbReference type="EMBL" id="BX571661">
    <property type="protein sequence ID" value="CAE10643.1"/>
    <property type="molecule type" value="Genomic_DNA"/>
</dbReference>
<dbReference type="SUPFAM" id="SSF46689">
    <property type="entry name" value="Homeodomain-like"/>
    <property type="match status" value="1"/>
</dbReference>
<dbReference type="RefSeq" id="WP_011139427.1">
    <property type="nucleotide sequence ID" value="NC_005090.1"/>
</dbReference>
<dbReference type="KEGG" id="wsu:WS1608"/>
<dbReference type="Pfam" id="PF12833">
    <property type="entry name" value="HTH_18"/>
    <property type="match status" value="1"/>
</dbReference>
<keyword evidence="2" id="KW-0804">Transcription</keyword>
<gene>
    <name evidence="4" type="ordered locus">WS1608</name>
</gene>
<evidence type="ECO:0000313" key="4">
    <source>
        <dbReference type="EMBL" id="CAE10643.1"/>
    </source>
</evidence>
<dbReference type="SMART" id="SM00342">
    <property type="entry name" value="HTH_ARAC"/>
    <property type="match status" value="1"/>
</dbReference>
<proteinExistence type="predicted"/>
<organism evidence="5">
    <name type="scientific">Wolinella succinogenes (strain ATCC 29543 / DSM 1740 / CCUG 13145 / JCM 31913 / LMG 7466 / NCTC 11488 / FDC 602W)</name>
    <name type="common">Vibrio succinogenes</name>
    <dbReference type="NCBI Taxonomy" id="273121"/>
    <lineage>
        <taxon>Bacteria</taxon>
        <taxon>Pseudomonadati</taxon>
        <taxon>Campylobacterota</taxon>
        <taxon>Epsilonproteobacteria</taxon>
        <taxon>Campylobacterales</taxon>
        <taxon>Helicobacteraceae</taxon>
        <taxon>Wolinella</taxon>
    </lineage>
</organism>
<evidence type="ECO:0000259" key="3">
    <source>
        <dbReference type="PROSITE" id="PS01124"/>
    </source>
</evidence>
<evidence type="ECO:0000256" key="2">
    <source>
        <dbReference type="ARBA" id="ARBA00023163"/>
    </source>
</evidence>
<dbReference type="InterPro" id="IPR053142">
    <property type="entry name" value="PchR_regulatory_protein"/>
</dbReference>
<evidence type="ECO:0000256" key="1">
    <source>
        <dbReference type="ARBA" id="ARBA00023015"/>
    </source>
</evidence>
<dbReference type="DNASU" id="2553566"/>
<dbReference type="eggNOG" id="COG2207">
    <property type="taxonomic scope" value="Bacteria"/>
</dbReference>
<dbReference type="PROSITE" id="PS01124">
    <property type="entry name" value="HTH_ARAC_FAMILY_2"/>
    <property type="match status" value="1"/>
</dbReference>
<dbReference type="PANTHER" id="PTHR47893:SF1">
    <property type="entry name" value="REGULATORY PROTEIN PCHR"/>
    <property type="match status" value="1"/>
</dbReference>
<dbReference type="AlphaFoldDB" id="Q7MR75"/>
<dbReference type="PANTHER" id="PTHR47893">
    <property type="entry name" value="REGULATORY PROTEIN PCHR"/>
    <property type="match status" value="1"/>
</dbReference>
<dbReference type="GO" id="GO:0043565">
    <property type="term" value="F:sequence-specific DNA binding"/>
    <property type="evidence" value="ECO:0007669"/>
    <property type="project" value="InterPro"/>
</dbReference>
<keyword evidence="1" id="KW-0805">Transcription regulation</keyword>
<reference evidence="4 5" key="1">
    <citation type="journal article" date="2003" name="Proc. Natl. Acad. Sci. U.S.A.">
        <title>Complete genome sequence and analysis of Wolinella succinogenes.</title>
        <authorList>
            <person name="Baar C."/>
            <person name="Eppinger M."/>
            <person name="Raddatz G."/>
            <person name="Simon JM."/>
            <person name="Lanz C."/>
            <person name="Klimmek O."/>
            <person name="Nandakumar R."/>
            <person name="Gross R."/>
            <person name="Rosinus A."/>
            <person name="Keller H."/>
            <person name="Jagtap P."/>
            <person name="Linke B."/>
            <person name="Meyer F."/>
            <person name="Lederer H."/>
            <person name="Schuster S.C."/>
        </authorList>
    </citation>
    <scope>NUCLEOTIDE SEQUENCE [LARGE SCALE GENOMIC DNA]</scope>
    <source>
        <strain evidence="5">ATCC 29543 / DSM 1740 / CCUG 13145 / JCM 31913 / LMG 7466 / NCTC 11488 / FDC 602W</strain>
    </source>
</reference>
<sequence>MSYRLNIENLREFMSETSDSCEHLVFPQKRGIYRAQKEWIASGITLFKCTLRAEDEVVIEQKESAFFGGAFIHVVLEGGVSFETSQPKGSFEYRRGYTTAMEALHPSGITRVARGVSVHSIGIHIHEDFLRSREIEWKKIAKEPRLLPSNPKVEWIAKSLYQGRGGAQSDADRLRVESQILEILSCELQREETRGGMERVKLSGYDLEALHKARVILEQNLKNPPSLIELSRAIHLNEFKLKFGFKRLFGVAPYEMLFLFRMQRARGLLEEGIFSVGEVAKEVGYAQQSSFSAAFFRHFGVLPKEVAKSWKD</sequence>
<dbReference type="GO" id="GO:0003700">
    <property type="term" value="F:DNA-binding transcription factor activity"/>
    <property type="evidence" value="ECO:0007669"/>
    <property type="project" value="InterPro"/>
</dbReference>
<dbReference type="InterPro" id="IPR018060">
    <property type="entry name" value="HTH_AraC"/>
</dbReference>
<dbReference type="InterPro" id="IPR009057">
    <property type="entry name" value="Homeodomain-like_sf"/>
</dbReference>
<feature type="domain" description="HTH araC/xylS-type" evidence="3">
    <location>
        <begin position="211"/>
        <end position="309"/>
    </location>
</feature>
<protein>
    <recommendedName>
        <fullName evidence="3">HTH araC/xylS-type domain-containing protein</fullName>
    </recommendedName>
</protein>
<dbReference type="Proteomes" id="UP000000422">
    <property type="component" value="Chromosome"/>
</dbReference>
<dbReference type="HOGENOM" id="CLU_052345_4_3_7"/>
<dbReference type="Gene3D" id="1.10.10.60">
    <property type="entry name" value="Homeodomain-like"/>
    <property type="match status" value="1"/>
</dbReference>
<accession>Q7MR75</accession>
<evidence type="ECO:0000313" key="5">
    <source>
        <dbReference type="Proteomes" id="UP000000422"/>
    </source>
</evidence>
<keyword evidence="5" id="KW-1185">Reference proteome</keyword>